<feature type="region of interest" description="Disordered" evidence="1">
    <location>
        <begin position="1"/>
        <end position="137"/>
    </location>
</feature>
<feature type="compositionally biased region" description="Gly residues" evidence="1">
    <location>
        <begin position="57"/>
        <end position="69"/>
    </location>
</feature>
<gene>
    <name evidence="2" type="ORF">AVDCRST_MAG51-2670</name>
</gene>
<name>A0A6J4Q2T6_9BURK</name>
<sequence>KTGPCVAADLPAAGQEAGRCRAGRTPGRHPQPRPPGTAAGCGPGRRRRNHAGPPGQPGDGSLRGQGVGRCVGPAVLPGIAGAGLHPRGAGARHAGLPGAGTAPVHRRRQRAQRQGLLRGEAGEIRSQDRPAAHRPGL</sequence>
<proteinExistence type="predicted"/>
<dbReference type="EMBL" id="CADCUX010000572">
    <property type="protein sequence ID" value="CAA9431486.1"/>
    <property type="molecule type" value="Genomic_DNA"/>
</dbReference>
<feature type="compositionally biased region" description="Basic and acidic residues" evidence="1">
    <location>
        <begin position="120"/>
        <end position="131"/>
    </location>
</feature>
<evidence type="ECO:0000256" key="1">
    <source>
        <dbReference type="SAM" id="MobiDB-lite"/>
    </source>
</evidence>
<organism evidence="2">
    <name type="scientific">uncultured Ramlibacter sp</name>
    <dbReference type="NCBI Taxonomy" id="260755"/>
    <lineage>
        <taxon>Bacteria</taxon>
        <taxon>Pseudomonadati</taxon>
        <taxon>Pseudomonadota</taxon>
        <taxon>Betaproteobacteria</taxon>
        <taxon>Burkholderiales</taxon>
        <taxon>Comamonadaceae</taxon>
        <taxon>Ramlibacter</taxon>
        <taxon>environmental samples</taxon>
    </lineage>
</organism>
<feature type="non-terminal residue" evidence="2">
    <location>
        <position position="1"/>
    </location>
</feature>
<feature type="non-terminal residue" evidence="2">
    <location>
        <position position="137"/>
    </location>
</feature>
<evidence type="ECO:0000313" key="2">
    <source>
        <dbReference type="EMBL" id="CAA9431486.1"/>
    </source>
</evidence>
<protein>
    <submittedName>
        <fullName evidence="2">Transcriptional regulator, AsnC family</fullName>
    </submittedName>
</protein>
<accession>A0A6J4Q2T6</accession>
<dbReference type="AlphaFoldDB" id="A0A6J4Q2T6"/>
<reference evidence="2" key="1">
    <citation type="submission" date="2020-02" db="EMBL/GenBank/DDBJ databases">
        <authorList>
            <person name="Meier V. D."/>
        </authorList>
    </citation>
    <scope>NUCLEOTIDE SEQUENCE</scope>
    <source>
        <strain evidence="2">AVDCRST_MAG51</strain>
    </source>
</reference>